<evidence type="ECO:0000256" key="1">
    <source>
        <dbReference type="SAM" id="MobiDB-lite"/>
    </source>
</evidence>
<gene>
    <name evidence="2" type="ORF">NUKP37_46570</name>
</gene>
<sequence>MADNNPAKQDTANAKADAADFDIADPQPHYRHQRQHANRQCYLTHGIVPVNNTINYRDYDRDQAGCMPPGAQYQQTDRHKKAPKNGALSVGYFISYLAPVVR</sequence>
<feature type="region of interest" description="Disordered" evidence="1">
    <location>
        <begin position="1"/>
        <end position="37"/>
    </location>
</feature>
<protein>
    <submittedName>
        <fullName evidence="2">Uncharacterized protein</fullName>
    </submittedName>
</protein>
<proteinExistence type="predicted"/>
<dbReference type="AlphaFoldDB" id="A0A9P3PBC4"/>
<accession>A0A9P3PBC4</accession>
<reference evidence="2" key="1">
    <citation type="journal article" date="2022" name="J. Appl. Microbiol.">
        <title>PCR-based ORF typing of Klebsiella pneumoniae for rapid identification of global clones and transmission events.</title>
        <authorList>
            <person name="Nonogaki R."/>
            <person name="Iijima A."/>
            <person name="Kawamura K."/>
            <person name="Kayama S."/>
            <person name="Sugai M."/>
            <person name="Yagi T."/>
            <person name="Arakawa Y."/>
            <person name="Doi Y."/>
            <person name="Suzuki M."/>
        </authorList>
    </citation>
    <scope>NUCLEOTIDE SEQUENCE</scope>
    <source>
        <strain evidence="2">NUKP-37</strain>
    </source>
</reference>
<comment type="caution">
    <text evidence="2">The sequence shown here is derived from an EMBL/GenBank/DDBJ whole genome shotgun (WGS) entry which is preliminary data.</text>
</comment>
<organism evidence="2 3">
    <name type="scientific">Klebsiella variicola</name>
    <dbReference type="NCBI Taxonomy" id="244366"/>
    <lineage>
        <taxon>Bacteria</taxon>
        <taxon>Pseudomonadati</taxon>
        <taxon>Pseudomonadota</taxon>
        <taxon>Gammaproteobacteria</taxon>
        <taxon>Enterobacterales</taxon>
        <taxon>Enterobacteriaceae</taxon>
        <taxon>Klebsiella/Raoultella group</taxon>
        <taxon>Klebsiella</taxon>
        <taxon>Klebsiella pneumoniae complex</taxon>
    </lineage>
</organism>
<evidence type="ECO:0000313" key="3">
    <source>
        <dbReference type="Proteomes" id="UP001060507"/>
    </source>
</evidence>
<dbReference type="Proteomes" id="UP001060507">
    <property type="component" value="Unassembled WGS sequence"/>
</dbReference>
<evidence type="ECO:0000313" key="2">
    <source>
        <dbReference type="EMBL" id="GKK02154.1"/>
    </source>
</evidence>
<dbReference type="EMBL" id="BQTA01000021">
    <property type="protein sequence ID" value="GKK02154.1"/>
    <property type="molecule type" value="Genomic_DNA"/>
</dbReference>
<feature type="compositionally biased region" description="Low complexity" evidence="1">
    <location>
        <begin position="7"/>
        <end position="16"/>
    </location>
</feature>
<name>A0A9P3PBC4_KLEVA</name>